<dbReference type="Proteomes" id="UP001206821">
    <property type="component" value="Unassembled WGS sequence"/>
</dbReference>
<evidence type="ECO:0000313" key="2">
    <source>
        <dbReference type="EMBL" id="MCT4794590.1"/>
    </source>
</evidence>
<dbReference type="Pfam" id="PF07238">
    <property type="entry name" value="PilZ"/>
    <property type="match status" value="1"/>
</dbReference>
<accession>A0ABT2KY16</accession>
<dbReference type="InterPro" id="IPR009875">
    <property type="entry name" value="PilZ_domain"/>
</dbReference>
<dbReference type="RefSeq" id="WP_034804675.1">
    <property type="nucleotide sequence ID" value="NZ_JANIEK010000008.1"/>
</dbReference>
<dbReference type="SUPFAM" id="SSF141371">
    <property type="entry name" value="PilZ domain-like"/>
    <property type="match status" value="1"/>
</dbReference>
<name>A0ABT2KY16_9BACL</name>
<keyword evidence="3" id="KW-1185">Reference proteome</keyword>
<gene>
    <name evidence="2" type="ORF">NQG31_03490</name>
</gene>
<dbReference type="EMBL" id="JANIEK010000008">
    <property type="protein sequence ID" value="MCT4794590.1"/>
    <property type="molecule type" value="Genomic_DNA"/>
</dbReference>
<feature type="domain" description="PilZ" evidence="1">
    <location>
        <begin position="26"/>
        <end position="110"/>
    </location>
</feature>
<proteinExistence type="predicted"/>
<protein>
    <submittedName>
        <fullName evidence="2">PilZ domain-containing protein</fullName>
    </submittedName>
</protein>
<organism evidence="2 3">
    <name type="scientific">Exiguobacterium alkaliphilum</name>
    <dbReference type="NCBI Taxonomy" id="1428684"/>
    <lineage>
        <taxon>Bacteria</taxon>
        <taxon>Bacillati</taxon>
        <taxon>Bacillota</taxon>
        <taxon>Bacilli</taxon>
        <taxon>Bacillales</taxon>
        <taxon>Bacillales Family XII. Incertae Sedis</taxon>
        <taxon>Exiguobacterium</taxon>
    </lineage>
</organism>
<reference evidence="2 3" key="1">
    <citation type="submission" date="2022-07" db="EMBL/GenBank/DDBJ databases">
        <title>Genomic and pangenome structural analysis of the polyextremophile Exiguobacterium.</title>
        <authorList>
            <person name="Shen L."/>
        </authorList>
    </citation>
    <scope>NUCLEOTIDE SEQUENCE [LARGE SCALE GENOMIC DNA]</scope>
    <source>
        <strain evidence="2 3">12_1</strain>
    </source>
</reference>
<comment type="caution">
    <text evidence="2">The sequence shown here is derived from an EMBL/GenBank/DDBJ whole genome shotgun (WGS) entry which is preliminary data.</text>
</comment>
<evidence type="ECO:0000313" key="3">
    <source>
        <dbReference type="Proteomes" id="UP001206821"/>
    </source>
</evidence>
<sequence length="118" mass="13923">MRYRRQETFRYILPNPRFIPYRLVWEDKELHDGEAMLLNISSHGMKLRCDYLFPLSEGLKVTVTLDLVPMLQAIEVTGHVRHRSQMGSLYDYGIMLDTNAEETQQLVTMIKSYARENQ</sequence>
<dbReference type="Gene3D" id="2.40.10.220">
    <property type="entry name" value="predicted glycosyltransferase like domains"/>
    <property type="match status" value="1"/>
</dbReference>
<evidence type="ECO:0000259" key="1">
    <source>
        <dbReference type="Pfam" id="PF07238"/>
    </source>
</evidence>